<reference evidence="4" key="2">
    <citation type="submission" date="2023-07" db="EMBL/GenBank/DDBJ databases">
        <title>Yangia mangrovi SAOS 153D genome.</title>
        <authorList>
            <person name="Verma A."/>
            <person name="Pal Y."/>
            <person name="Sundharam S."/>
            <person name="Bisht B."/>
            <person name="Srinivasan K."/>
        </authorList>
    </citation>
    <scope>NUCLEOTIDE SEQUENCE [LARGE SCALE GENOMIC DNA]</scope>
    <source>
        <strain evidence="4">SAOS 153D</strain>
    </source>
</reference>
<sequence length="277" mass="31981">MTQPDQTDPRLVAFSENLRQLCEQQGSISQICRKIGINRQQFNKYLAGKHLPSTANIRAISNHFGLAPEVMFEAPEDFRALIDGDFLETFNRLRRMPEVGTFLSTAMAVPDTLRDQIVGVYDRYHFSSIYPRRILRASMCIYPGADVLQHVYVERFPNPDDRSRTAYRFKYHGFVFPIQGRIFTMDFETNQRNEMTFGIYSQIQRNTKSLMLGITSGIAANMYRQPFSTRQALHYRRPGLLKRSDLSRTSALDFNDPSIPAEVRDYLGTEPDMIMPV</sequence>
<dbReference type="InterPro" id="IPR001387">
    <property type="entry name" value="Cro/C1-type_HTH"/>
</dbReference>
<reference evidence="2" key="3">
    <citation type="submission" date="2024-05" db="EMBL/GenBank/DDBJ databases">
        <title>Yangia mangrovi SAOS 153D genome.</title>
        <authorList>
            <person name="Verma A."/>
            <person name="Pal Y."/>
            <person name="Sundharam S."/>
            <person name="Bisht B."/>
            <person name="Srinivasan K."/>
        </authorList>
    </citation>
    <scope>NUCLEOTIDE SEQUENCE</scope>
    <source>
        <strain evidence="2">SAOS 153D</strain>
    </source>
</reference>
<dbReference type="OrthoDB" id="8902678at2"/>
<dbReference type="PROSITE" id="PS50943">
    <property type="entry name" value="HTH_CROC1"/>
    <property type="match status" value="1"/>
</dbReference>
<dbReference type="SMART" id="SM00530">
    <property type="entry name" value="HTH_XRE"/>
    <property type="match status" value="1"/>
</dbReference>
<dbReference type="GO" id="GO:0003677">
    <property type="term" value="F:DNA binding"/>
    <property type="evidence" value="ECO:0007669"/>
    <property type="project" value="InterPro"/>
</dbReference>
<dbReference type="Proteomes" id="UP000217448">
    <property type="component" value="Unassembled WGS sequence"/>
</dbReference>
<dbReference type="InterPro" id="IPR010982">
    <property type="entry name" value="Lambda_DNA-bd_dom_sf"/>
</dbReference>
<dbReference type="AlphaFoldDB" id="A0A2A3K2C6"/>
<proteinExistence type="predicted"/>
<reference evidence="3" key="1">
    <citation type="submission" date="2017-09" db="EMBL/GenBank/DDBJ databases">
        <title>Yangia sp. SAOS 153D whole genome sequencing.</title>
        <authorList>
            <person name="Verma A."/>
            <person name="Krishnamurthi S."/>
        </authorList>
    </citation>
    <scope>NUCLEOTIDE SEQUENCE [LARGE SCALE GENOMIC DNA]</scope>
    <source>
        <strain evidence="3">SAOS 153D</strain>
    </source>
</reference>
<dbReference type="SUPFAM" id="SSF47413">
    <property type="entry name" value="lambda repressor-like DNA-binding domains"/>
    <property type="match status" value="1"/>
</dbReference>
<protein>
    <submittedName>
        <fullName evidence="2 3">Transcriptional regulator</fullName>
    </submittedName>
</protein>
<organism evidence="3">
    <name type="scientific">Alloyangia mangrovi</name>
    <dbReference type="NCBI Taxonomy" id="1779329"/>
    <lineage>
        <taxon>Bacteria</taxon>
        <taxon>Pseudomonadati</taxon>
        <taxon>Pseudomonadota</taxon>
        <taxon>Alphaproteobacteria</taxon>
        <taxon>Rhodobacterales</taxon>
        <taxon>Roseobacteraceae</taxon>
        <taxon>Alloyangia</taxon>
    </lineage>
</organism>
<gene>
    <name evidence="3" type="ORF">CLG85_01435</name>
    <name evidence="2" type="ORF">CLG85_015185</name>
</gene>
<comment type="caution">
    <text evidence="3">The sequence shown here is derived from an EMBL/GenBank/DDBJ whole genome shotgun (WGS) entry which is preliminary data.</text>
</comment>
<keyword evidence="4" id="KW-1185">Reference proteome</keyword>
<evidence type="ECO:0000313" key="4">
    <source>
        <dbReference type="Proteomes" id="UP000217448"/>
    </source>
</evidence>
<evidence type="ECO:0000313" key="2">
    <source>
        <dbReference type="EMBL" id="MCT4371589.1"/>
    </source>
</evidence>
<dbReference type="Gene3D" id="1.10.260.40">
    <property type="entry name" value="lambda repressor-like DNA-binding domains"/>
    <property type="match status" value="1"/>
</dbReference>
<name>A0A2A3K2C6_9RHOB</name>
<evidence type="ECO:0000259" key="1">
    <source>
        <dbReference type="PROSITE" id="PS50943"/>
    </source>
</evidence>
<dbReference type="EMBL" id="NTHN01000018">
    <property type="protein sequence ID" value="PBD20869.1"/>
    <property type="molecule type" value="Genomic_DNA"/>
</dbReference>
<feature type="domain" description="HTH cro/C1-type" evidence="1">
    <location>
        <begin position="18"/>
        <end position="71"/>
    </location>
</feature>
<accession>A0A2A3K2C6</accession>
<dbReference type="EMBL" id="NTHN02000028">
    <property type="protein sequence ID" value="MCT4371589.1"/>
    <property type="molecule type" value="Genomic_DNA"/>
</dbReference>
<evidence type="ECO:0000313" key="3">
    <source>
        <dbReference type="EMBL" id="PBD20869.1"/>
    </source>
</evidence>